<dbReference type="OrthoDB" id="9152983at2"/>
<dbReference type="InterPro" id="IPR027843">
    <property type="entry name" value="DUF4440"/>
</dbReference>
<feature type="domain" description="DUF4440" evidence="1">
    <location>
        <begin position="6"/>
        <end position="113"/>
    </location>
</feature>
<evidence type="ECO:0000259" key="1">
    <source>
        <dbReference type="Pfam" id="PF14534"/>
    </source>
</evidence>
<proteinExistence type="predicted"/>
<dbReference type="Pfam" id="PF14534">
    <property type="entry name" value="DUF4440"/>
    <property type="match status" value="1"/>
</dbReference>
<dbReference type="EMBL" id="LDPH01000026">
    <property type="protein sequence ID" value="KLV23278.1"/>
    <property type="molecule type" value="Genomic_DNA"/>
</dbReference>
<name>A0A0J1IBF3_NIACI</name>
<comment type="caution">
    <text evidence="2">The sequence shown here is derived from an EMBL/GenBank/DDBJ whole genome shotgun (WGS) entry which is preliminary data.</text>
</comment>
<gene>
    <name evidence="2" type="ORF">ABW02_19900</name>
</gene>
<dbReference type="SUPFAM" id="SSF54427">
    <property type="entry name" value="NTF2-like"/>
    <property type="match status" value="1"/>
</dbReference>
<dbReference type="PATRIC" id="fig|1397.4.peg.2719"/>
<dbReference type="AlphaFoldDB" id="A0A0J1IBF3"/>
<evidence type="ECO:0000313" key="2">
    <source>
        <dbReference type="EMBL" id="KLV23278.1"/>
    </source>
</evidence>
<keyword evidence="3" id="KW-1185">Reference proteome</keyword>
<dbReference type="Proteomes" id="UP000036045">
    <property type="component" value="Unassembled WGS sequence"/>
</dbReference>
<dbReference type="RefSeq" id="WP_047943991.1">
    <property type="nucleotide sequence ID" value="NZ_JBCLPU010000011.1"/>
</dbReference>
<evidence type="ECO:0000313" key="3">
    <source>
        <dbReference type="Proteomes" id="UP000036045"/>
    </source>
</evidence>
<reference evidence="2 3" key="1">
    <citation type="submission" date="2015-05" db="EMBL/GenBank/DDBJ databases">
        <title>Whole genome sequence and identification of bacterial endophytes from Costus igneus.</title>
        <authorList>
            <person name="Lee Y.P."/>
            <person name="Gan H.M."/>
            <person name="Eng W."/>
            <person name="Wheatley M.S."/>
            <person name="Caraballo A."/>
            <person name="Polter S."/>
            <person name="Savka M.A."/>
            <person name="Hudson A.O."/>
        </authorList>
    </citation>
    <scope>NUCLEOTIDE SEQUENCE [LARGE SCALE GENOMIC DNA]</scope>
    <source>
        <strain evidence="2 3">RIT379</strain>
    </source>
</reference>
<accession>A0A0J1IBF3</accession>
<sequence length="121" mass="14202">MGPINLLEQYIDATNTHDFENVERLLHPQAIYWFSDQTCRSKEEIKNYFENAWDTIKEEKYSAADIQWLGMGNDTATCVYHYHYEGYYKGEFIKGSGRATNVFVKDPDGNWKIIHEHLSSL</sequence>
<organism evidence="2 3">
    <name type="scientific">Niallia circulans</name>
    <name type="common">Bacillus circulans</name>
    <dbReference type="NCBI Taxonomy" id="1397"/>
    <lineage>
        <taxon>Bacteria</taxon>
        <taxon>Bacillati</taxon>
        <taxon>Bacillota</taxon>
        <taxon>Bacilli</taxon>
        <taxon>Bacillales</taxon>
        <taxon>Bacillaceae</taxon>
        <taxon>Niallia</taxon>
    </lineage>
</organism>
<protein>
    <submittedName>
        <fullName evidence="2">Cag pathogenicity island protein Cag4</fullName>
    </submittedName>
</protein>
<dbReference type="InterPro" id="IPR032710">
    <property type="entry name" value="NTF2-like_dom_sf"/>
</dbReference>
<dbReference type="Gene3D" id="3.10.450.50">
    <property type="match status" value="1"/>
</dbReference>